<name>A0ACC3BXZ4_PYRYE</name>
<evidence type="ECO:0000313" key="1">
    <source>
        <dbReference type="EMBL" id="KAK1862750.1"/>
    </source>
</evidence>
<protein>
    <submittedName>
        <fullName evidence="1">Uncharacterized protein</fullName>
    </submittedName>
</protein>
<sequence>MPVRVFCGTWNVNGGPPAAGVDLRPWLTATGAPAGGGSRGGGRRGTHDLYMVAFQEVQPLSGRTAITTDTERGRRWEAAVGAALGGADAVTRIASRQLVGILLVVFASNALAPAVSNVLVTDAGVGLMRAAGNKGAVAARFVLYGTTSVAVVSCHLAAHDHATERRNEDYHQVLREAVFEEGGPRYENADWGTLRAAVNSGVTKARSKVRAAGAAYGPSGSSAFGGGSGGEDLYGPGVRLVEADALFWLGDLNYRIDLPADVVLDCIAKRDWPTLRDADQLTAARAMGAVFRGFSEGVLDFAPTYKHATHSDGGSPAASSPPPPVLVAVVEGDYPRTALGGSAAGLTADASPRGATPAIYPPEVRRLCDRLVEASRAALPSVSPRGSRVDTSPAAVADTLCLPPPRPLPSAVVTLLDAADTGRPFPPLSPPRDGRDGRDGRNGRDSRDSRDGRDSRDARDARDGSGRDDPFAAAAAAAGALYTLLTSLRPPLLPPSGSPTQGDAPSWAALHLVAAAAKRVAVDRARAARPGDGDAEMAAIRGAADAWR</sequence>
<accession>A0ACC3BXZ4</accession>
<keyword evidence="2" id="KW-1185">Reference proteome</keyword>
<organism evidence="1 2">
    <name type="scientific">Pyropia yezoensis</name>
    <name type="common">Susabi-nori</name>
    <name type="synonym">Porphyra yezoensis</name>
    <dbReference type="NCBI Taxonomy" id="2788"/>
    <lineage>
        <taxon>Eukaryota</taxon>
        <taxon>Rhodophyta</taxon>
        <taxon>Bangiophyceae</taxon>
        <taxon>Bangiales</taxon>
        <taxon>Bangiaceae</taxon>
        <taxon>Pyropia</taxon>
    </lineage>
</organism>
<proteinExistence type="predicted"/>
<comment type="caution">
    <text evidence="1">The sequence shown here is derived from an EMBL/GenBank/DDBJ whole genome shotgun (WGS) entry which is preliminary data.</text>
</comment>
<evidence type="ECO:0000313" key="2">
    <source>
        <dbReference type="Proteomes" id="UP000798662"/>
    </source>
</evidence>
<reference evidence="1" key="1">
    <citation type="submission" date="2019-11" db="EMBL/GenBank/DDBJ databases">
        <title>Nori genome reveals adaptations in red seaweeds to the harsh intertidal environment.</title>
        <authorList>
            <person name="Wang D."/>
            <person name="Mao Y."/>
        </authorList>
    </citation>
    <scope>NUCLEOTIDE SEQUENCE</scope>
    <source>
        <tissue evidence="1">Gametophyte</tissue>
    </source>
</reference>
<dbReference type="EMBL" id="CM020619">
    <property type="protein sequence ID" value="KAK1862750.1"/>
    <property type="molecule type" value="Genomic_DNA"/>
</dbReference>
<gene>
    <name evidence="1" type="ORF">I4F81_005317</name>
</gene>
<dbReference type="Proteomes" id="UP000798662">
    <property type="component" value="Chromosome 2"/>
</dbReference>